<accession>A0A7H8QTX8</accession>
<proteinExistence type="predicted"/>
<organism evidence="2 3">
    <name type="scientific">Talaromyces rugulosus</name>
    <name type="common">Penicillium rugulosum</name>
    <dbReference type="NCBI Taxonomy" id="121627"/>
    <lineage>
        <taxon>Eukaryota</taxon>
        <taxon>Fungi</taxon>
        <taxon>Dikarya</taxon>
        <taxon>Ascomycota</taxon>
        <taxon>Pezizomycotina</taxon>
        <taxon>Eurotiomycetes</taxon>
        <taxon>Eurotiomycetidae</taxon>
        <taxon>Eurotiales</taxon>
        <taxon>Trichocomaceae</taxon>
        <taxon>Talaromyces</taxon>
        <taxon>Talaromyces sect. Islandici</taxon>
    </lineage>
</organism>
<dbReference type="AlphaFoldDB" id="A0A7H8QTX8"/>
<dbReference type="Proteomes" id="UP000509510">
    <property type="component" value="Chromosome II"/>
</dbReference>
<dbReference type="RefSeq" id="XP_035343595.1">
    <property type="nucleotide sequence ID" value="XM_035487702.1"/>
</dbReference>
<feature type="compositionally biased region" description="Basic and acidic residues" evidence="1">
    <location>
        <begin position="56"/>
        <end position="65"/>
    </location>
</feature>
<evidence type="ECO:0000256" key="1">
    <source>
        <dbReference type="SAM" id="MobiDB-lite"/>
    </source>
</evidence>
<evidence type="ECO:0000313" key="3">
    <source>
        <dbReference type="Proteomes" id="UP000509510"/>
    </source>
</evidence>
<feature type="region of interest" description="Disordered" evidence="1">
    <location>
        <begin position="1"/>
        <end position="35"/>
    </location>
</feature>
<dbReference type="KEGG" id="trg:TRUGW13939_04529"/>
<sequence>MVQSEPLSMQASGSSIKELAEKTNLNKEDEENLEDSTNQAALFNSLTNFLNKGTEWNKEPQEAAKEISGTETTKEVSDAPGASAAGPIASILVDVQAVDDVDDIFGSCWDQRITFPSRIGCLVTN</sequence>
<protein>
    <submittedName>
        <fullName evidence="2">Uncharacterized protein</fullName>
    </submittedName>
</protein>
<dbReference type="GeneID" id="55992030"/>
<feature type="compositionally biased region" description="Polar residues" evidence="1">
    <location>
        <begin position="1"/>
        <end position="15"/>
    </location>
</feature>
<gene>
    <name evidence="2" type="ORF">TRUGW13939_04529</name>
</gene>
<keyword evidence="3" id="KW-1185">Reference proteome</keyword>
<feature type="region of interest" description="Disordered" evidence="1">
    <location>
        <begin position="56"/>
        <end position="83"/>
    </location>
</feature>
<reference evidence="3" key="1">
    <citation type="submission" date="2020-06" db="EMBL/GenBank/DDBJ databases">
        <title>A chromosome-scale genome assembly of Talaromyces rugulosus W13939.</title>
        <authorList>
            <person name="Wang B."/>
            <person name="Guo L."/>
            <person name="Ye K."/>
            <person name="Wang L."/>
        </authorList>
    </citation>
    <scope>NUCLEOTIDE SEQUENCE [LARGE SCALE GENOMIC DNA]</scope>
    <source>
        <strain evidence="3">W13939</strain>
    </source>
</reference>
<name>A0A7H8QTX8_TALRU</name>
<feature type="compositionally biased region" description="Basic and acidic residues" evidence="1">
    <location>
        <begin position="18"/>
        <end position="27"/>
    </location>
</feature>
<dbReference type="EMBL" id="CP055899">
    <property type="protein sequence ID" value="QKX57417.1"/>
    <property type="molecule type" value="Genomic_DNA"/>
</dbReference>
<evidence type="ECO:0000313" key="2">
    <source>
        <dbReference type="EMBL" id="QKX57417.1"/>
    </source>
</evidence>